<dbReference type="EC" id="6.3.2.8" evidence="3 14"/>
<evidence type="ECO:0000256" key="11">
    <source>
        <dbReference type="ARBA" id="ARBA00023306"/>
    </source>
</evidence>
<evidence type="ECO:0000256" key="5">
    <source>
        <dbReference type="ARBA" id="ARBA00022598"/>
    </source>
</evidence>
<feature type="binding site" evidence="14">
    <location>
        <begin position="132"/>
        <end position="138"/>
    </location>
    <ligand>
        <name>ATP</name>
        <dbReference type="ChEBI" id="CHEBI:30616"/>
    </ligand>
</feature>
<protein>
    <recommendedName>
        <fullName evidence="3 14">UDP-N-acetylmuramate--L-alanine ligase</fullName>
        <ecNumber evidence="3 14">6.3.2.8</ecNumber>
    </recommendedName>
    <alternativeName>
        <fullName evidence="14">UDP-N-acetylmuramoyl-L-alanine synthetase</fullName>
    </alternativeName>
</protein>
<evidence type="ECO:0000256" key="13">
    <source>
        <dbReference type="ARBA" id="ARBA00047833"/>
    </source>
</evidence>
<dbReference type="InterPro" id="IPR000713">
    <property type="entry name" value="Mur_ligase_N"/>
</dbReference>
<comment type="catalytic activity">
    <reaction evidence="13 14">
        <text>UDP-N-acetyl-alpha-D-muramate + L-alanine + ATP = UDP-N-acetyl-alpha-D-muramoyl-L-alanine + ADP + phosphate + H(+)</text>
        <dbReference type="Rhea" id="RHEA:23372"/>
        <dbReference type="ChEBI" id="CHEBI:15378"/>
        <dbReference type="ChEBI" id="CHEBI:30616"/>
        <dbReference type="ChEBI" id="CHEBI:43474"/>
        <dbReference type="ChEBI" id="CHEBI:57972"/>
        <dbReference type="ChEBI" id="CHEBI:70757"/>
        <dbReference type="ChEBI" id="CHEBI:83898"/>
        <dbReference type="ChEBI" id="CHEBI:456216"/>
        <dbReference type="EC" id="6.3.2.8"/>
    </reaction>
</comment>
<keyword evidence="5 14" id="KW-0436">Ligase</keyword>
<comment type="caution">
    <text evidence="18">The sequence shown here is derived from an EMBL/GenBank/DDBJ whole genome shotgun (WGS) entry which is preliminary data.</text>
</comment>
<keyword evidence="8 14" id="KW-0067">ATP-binding</keyword>
<keyword evidence="4 14" id="KW-0963">Cytoplasm</keyword>
<dbReference type="Proteomes" id="UP001484097">
    <property type="component" value="Unassembled WGS sequence"/>
</dbReference>
<evidence type="ECO:0000256" key="12">
    <source>
        <dbReference type="ARBA" id="ARBA00023316"/>
    </source>
</evidence>
<dbReference type="InterPro" id="IPR036565">
    <property type="entry name" value="Mur-like_cat_sf"/>
</dbReference>
<evidence type="ECO:0000313" key="18">
    <source>
        <dbReference type="EMBL" id="MEO9248860.1"/>
    </source>
</evidence>
<evidence type="ECO:0000259" key="17">
    <source>
        <dbReference type="Pfam" id="PF08245"/>
    </source>
</evidence>
<keyword evidence="19" id="KW-1185">Reference proteome</keyword>
<sequence>MTQPEIPAADRQDLAGLGRVHFLGLGGVGVSGIARIMQQRGTRISGTDAKDLPVMRELEAAGATVFVGYDAAHLDGVGADGAGPVDTVIASSIAGPGNPEYDAAVERGLPVLHRSEGLAAAMAGHRVLAVAGTHGKTTTSSMAAMTFARAGAEPTFAVGAAVAGLGTNAAAGTGEWFIAEADESDGTLLNYRPEIAILTNVEADHLDHYGSEEAVTQVFRDFIRLLPRDGVLVACGDDPGAREAADWARAARAQGADSPRVVTYGSDPGRSDDLVLVDSSLTGLDGGTGQRVTYRWQDGTETGLTLSVPGLHNALNAAAVLLAAHHAGLDRAAAAGGLEQFRGTARRFEYRGQEAGVRVFDDYAHHPTEVAAAIAAGRTVAGEHRLHVLFQPHLFSRTRDFAPGFAAALSQADGVRVLPVYPAREEPIPGVGSHLIAERVDTPLPGSRIVPEDAAAAVESLVEPVRPGDVIVTMGAGDVTAQADAILDALVGRPARAERA</sequence>
<dbReference type="SUPFAM" id="SSF51984">
    <property type="entry name" value="MurCD N-terminal domain"/>
    <property type="match status" value="1"/>
</dbReference>
<dbReference type="InterPro" id="IPR036615">
    <property type="entry name" value="Mur_ligase_C_dom_sf"/>
</dbReference>
<comment type="function">
    <text evidence="14">Cell wall formation.</text>
</comment>
<accession>A0ABV0IN07</accession>
<comment type="pathway">
    <text evidence="2 14">Cell wall biogenesis; peptidoglycan biosynthesis.</text>
</comment>
<evidence type="ECO:0000256" key="6">
    <source>
        <dbReference type="ARBA" id="ARBA00022618"/>
    </source>
</evidence>
<dbReference type="PANTHER" id="PTHR43445:SF3">
    <property type="entry name" value="UDP-N-ACETYLMURAMATE--L-ALANINE LIGASE"/>
    <property type="match status" value="1"/>
</dbReference>
<dbReference type="Gene3D" id="3.40.1190.10">
    <property type="entry name" value="Mur-like, catalytic domain"/>
    <property type="match status" value="1"/>
</dbReference>
<dbReference type="NCBIfam" id="TIGR01082">
    <property type="entry name" value="murC"/>
    <property type="match status" value="1"/>
</dbReference>
<feature type="domain" description="Mur ligase central" evidence="17">
    <location>
        <begin position="130"/>
        <end position="324"/>
    </location>
</feature>
<evidence type="ECO:0000313" key="19">
    <source>
        <dbReference type="Proteomes" id="UP001484097"/>
    </source>
</evidence>
<keyword evidence="9 14" id="KW-0133">Cell shape</keyword>
<keyword evidence="11 14" id="KW-0131">Cell cycle</keyword>
<keyword evidence="6 14" id="KW-0132">Cell division</keyword>
<dbReference type="RefSeq" id="WP_347921564.1">
    <property type="nucleotide sequence ID" value="NZ_JBDXMX010000007.1"/>
</dbReference>
<proteinExistence type="inferred from homology"/>
<feature type="domain" description="Mur ligase N-terminal catalytic" evidence="15">
    <location>
        <begin position="20"/>
        <end position="125"/>
    </location>
</feature>
<dbReference type="EMBL" id="JBDXMX010000007">
    <property type="protein sequence ID" value="MEO9248860.1"/>
    <property type="molecule type" value="Genomic_DNA"/>
</dbReference>
<dbReference type="Gene3D" id="3.40.50.720">
    <property type="entry name" value="NAD(P)-binding Rossmann-like Domain"/>
    <property type="match status" value="1"/>
</dbReference>
<evidence type="ECO:0000259" key="16">
    <source>
        <dbReference type="Pfam" id="PF02875"/>
    </source>
</evidence>
<dbReference type="Gene3D" id="3.90.190.20">
    <property type="entry name" value="Mur ligase, C-terminal domain"/>
    <property type="match status" value="1"/>
</dbReference>
<dbReference type="InterPro" id="IPR050061">
    <property type="entry name" value="MurCDEF_pg_biosynth"/>
</dbReference>
<organism evidence="18 19">
    <name type="scientific">Citricoccus nitrophenolicus</name>
    <dbReference type="NCBI Taxonomy" id="863575"/>
    <lineage>
        <taxon>Bacteria</taxon>
        <taxon>Bacillati</taxon>
        <taxon>Actinomycetota</taxon>
        <taxon>Actinomycetes</taxon>
        <taxon>Micrococcales</taxon>
        <taxon>Micrococcaceae</taxon>
        <taxon>Citricoccus</taxon>
    </lineage>
</organism>
<dbReference type="InterPro" id="IPR004101">
    <property type="entry name" value="Mur_ligase_C"/>
</dbReference>
<dbReference type="Pfam" id="PF02875">
    <property type="entry name" value="Mur_ligase_C"/>
    <property type="match status" value="1"/>
</dbReference>
<feature type="domain" description="Mur ligase C-terminal" evidence="16">
    <location>
        <begin position="346"/>
        <end position="477"/>
    </location>
</feature>
<gene>
    <name evidence="14 18" type="primary">murC</name>
    <name evidence="18" type="ORF">ABDK96_14345</name>
</gene>
<dbReference type="Pfam" id="PF08245">
    <property type="entry name" value="Mur_ligase_M"/>
    <property type="match status" value="1"/>
</dbReference>
<evidence type="ECO:0000256" key="1">
    <source>
        <dbReference type="ARBA" id="ARBA00004496"/>
    </source>
</evidence>
<name>A0ABV0IN07_9MICC</name>
<keyword evidence="10 14" id="KW-0573">Peptidoglycan synthesis</keyword>
<comment type="subcellular location">
    <subcellularLocation>
        <location evidence="1 14">Cytoplasm</location>
    </subcellularLocation>
</comment>
<dbReference type="InterPro" id="IPR005758">
    <property type="entry name" value="UDP-N-AcMur_Ala_ligase_MurC"/>
</dbReference>
<reference evidence="18 19" key="1">
    <citation type="submission" date="2024-05" db="EMBL/GenBank/DDBJ databases">
        <authorList>
            <person name="Yi C."/>
        </authorList>
    </citation>
    <scope>NUCLEOTIDE SEQUENCE [LARGE SCALE GENOMIC DNA]</scope>
    <source>
        <strain evidence="18 19">XS13</strain>
    </source>
</reference>
<evidence type="ECO:0000259" key="15">
    <source>
        <dbReference type="Pfam" id="PF01225"/>
    </source>
</evidence>
<keyword evidence="7 14" id="KW-0547">Nucleotide-binding</keyword>
<evidence type="ECO:0000256" key="14">
    <source>
        <dbReference type="HAMAP-Rule" id="MF_00046"/>
    </source>
</evidence>
<evidence type="ECO:0000256" key="8">
    <source>
        <dbReference type="ARBA" id="ARBA00022840"/>
    </source>
</evidence>
<dbReference type="PANTHER" id="PTHR43445">
    <property type="entry name" value="UDP-N-ACETYLMURAMATE--L-ALANINE LIGASE-RELATED"/>
    <property type="match status" value="1"/>
</dbReference>
<dbReference type="InterPro" id="IPR013221">
    <property type="entry name" value="Mur_ligase_cen"/>
</dbReference>
<evidence type="ECO:0000256" key="2">
    <source>
        <dbReference type="ARBA" id="ARBA00004752"/>
    </source>
</evidence>
<comment type="similarity">
    <text evidence="14">Belongs to the MurCDEF family.</text>
</comment>
<evidence type="ECO:0000256" key="4">
    <source>
        <dbReference type="ARBA" id="ARBA00022490"/>
    </source>
</evidence>
<evidence type="ECO:0000256" key="10">
    <source>
        <dbReference type="ARBA" id="ARBA00022984"/>
    </source>
</evidence>
<keyword evidence="12 14" id="KW-0961">Cell wall biogenesis/degradation</keyword>
<evidence type="ECO:0000256" key="9">
    <source>
        <dbReference type="ARBA" id="ARBA00022960"/>
    </source>
</evidence>
<dbReference type="HAMAP" id="MF_00046">
    <property type="entry name" value="MurC"/>
    <property type="match status" value="1"/>
</dbReference>
<dbReference type="SUPFAM" id="SSF53623">
    <property type="entry name" value="MurD-like peptide ligases, catalytic domain"/>
    <property type="match status" value="1"/>
</dbReference>
<dbReference type="GO" id="GO:0008763">
    <property type="term" value="F:UDP-N-acetylmuramate-L-alanine ligase activity"/>
    <property type="evidence" value="ECO:0007669"/>
    <property type="project" value="UniProtKB-EC"/>
</dbReference>
<evidence type="ECO:0000256" key="3">
    <source>
        <dbReference type="ARBA" id="ARBA00012211"/>
    </source>
</evidence>
<evidence type="ECO:0000256" key="7">
    <source>
        <dbReference type="ARBA" id="ARBA00022741"/>
    </source>
</evidence>
<dbReference type="SUPFAM" id="SSF53244">
    <property type="entry name" value="MurD-like peptide ligases, peptide-binding domain"/>
    <property type="match status" value="1"/>
</dbReference>
<dbReference type="Pfam" id="PF01225">
    <property type="entry name" value="Mur_ligase"/>
    <property type="match status" value="1"/>
</dbReference>